<proteinExistence type="predicted"/>
<organism evidence="2 3">
    <name type="scientific">Prunus dulcis</name>
    <name type="common">Almond</name>
    <name type="synonym">Amygdalus dulcis</name>
    <dbReference type="NCBI Taxonomy" id="3755"/>
    <lineage>
        <taxon>Eukaryota</taxon>
        <taxon>Viridiplantae</taxon>
        <taxon>Streptophyta</taxon>
        <taxon>Embryophyta</taxon>
        <taxon>Tracheophyta</taxon>
        <taxon>Spermatophyta</taxon>
        <taxon>Magnoliopsida</taxon>
        <taxon>eudicotyledons</taxon>
        <taxon>Gunneridae</taxon>
        <taxon>Pentapetalae</taxon>
        <taxon>rosids</taxon>
        <taxon>fabids</taxon>
        <taxon>Rosales</taxon>
        <taxon>Rosaceae</taxon>
        <taxon>Amygdaloideae</taxon>
        <taxon>Amygdaleae</taxon>
        <taxon>Prunus</taxon>
    </lineage>
</organism>
<sequence>MDILTGKTIGYGTRRGKLYYLNWAPDNNLLQNDLSPANSDKSPEENFQLSPRCQNQEEEIESVYEILPASTPVPHQSPAEKVIQVISFLETDNTNEISHDDLISEGTEPTYQLPERKNRGKPRVQYEADLKAKGKYHINNYISLSILSESRVHYVKQLADISVPNSVTEALEDPKLKEAINEEIRALQKNVTWELMPLPHGKKTVGCSKSRLTTTSI</sequence>
<evidence type="ECO:0000313" key="2">
    <source>
        <dbReference type="EMBL" id="KAI5340742.1"/>
    </source>
</evidence>
<evidence type="ECO:0000256" key="1">
    <source>
        <dbReference type="SAM" id="MobiDB-lite"/>
    </source>
</evidence>
<protein>
    <submittedName>
        <fullName evidence="2">Uncharacterized protein</fullName>
    </submittedName>
</protein>
<reference evidence="2 3" key="1">
    <citation type="journal article" date="2022" name="G3 (Bethesda)">
        <title>Whole-genome sequence and methylome profiling of the almond [Prunus dulcis (Mill.) D.A. Webb] cultivar 'Nonpareil'.</title>
        <authorList>
            <person name="D'Amico-Willman K.M."/>
            <person name="Ouma W.Z."/>
            <person name="Meulia T."/>
            <person name="Sideli G.M."/>
            <person name="Gradziel T.M."/>
            <person name="Fresnedo-Ramirez J."/>
        </authorList>
    </citation>
    <scope>NUCLEOTIDE SEQUENCE [LARGE SCALE GENOMIC DNA]</scope>
    <source>
        <strain evidence="2">Clone GOH B32 T37-40</strain>
    </source>
</reference>
<accession>A0AAD4WEQ6</accession>
<feature type="region of interest" description="Disordered" evidence="1">
    <location>
        <begin position="32"/>
        <end position="52"/>
    </location>
</feature>
<dbReference type="Proteomes" id="UP001054821">
    <property type="component" value="Chromosome 3"/>
</dbReference>
<gene>
    <name evidence="2" type="ORF">L3X38_020016</name>
</gene>
<name>A0AAD4WEQ6_PRUDU</name>
<dbReference type="EMBL" id="JAJFAZ020000003">
    <property type="protein sequence ID" value="KAI5340742.1"/>
    <property type="molecule type" value="Genomic_DNA"/>
</dbReference>
<dbReference type="AlphaFoldDB" id="A0AAD4WEQ6"/>
<keyword evidence="3" id="KW-1185">Reference proteome</keyword>
<comment type="caution">
    <text evidence="2">The sequence shown here is derived from an EMBL/GenBank/DDBJ whole genome shotgun (WGS) entry which is preliminary data.</text>
</comment>
<evidence type="ECO:0000313" key="3">
    <source>
        <dbReference type="Proteomes" id="UP001054821"/>
    </source>
</evidence>